<evidence type="ECO:0000256" key="3">
    <source>
        <dbReference type="RuleBase" id="RU366045"/>
    </source>
</evidence>
<accession>A0A0D6ELL4</accession>
<dbReference type="InterPro" id="IPR032466">
    <property type="entry name" value="Metal_Hydrolase"/>
</dbReference>
<dbReference type="EMBL" id="CENE01000009">
    <property type="protein sequence ID" value="CEQ40869.1"/>
    <property type="molecule type" value="Genomic_DNA"/>
</dbReference>
<dbReference type="PANTHER" id="PTHR21240:SF31">
    <property type="entry name" value="AMIDOHYDROLASE FAMILY PROTEIN (AFU_ORTHOLOGUE AFUA_7G05840)"/>
    <property type="match status" value="1"/>
</dbReference>
<dbReference type="GO" id="GO:0005829">
    <property type="term" value="C:cytosol"/>
    <property type="evidence" value="ECO:0007669"/>
    <property type="project" value="TreeGrafter"/>
</dbReference>
<evidence type="ECO:0000259" key="4">
    <source>
        <dbReference type="Pfam" id="PF04909"/>
    </source>
</evidence>
<dbReference type="PANTHER" id="PTHR21240">
    <property type="entry name" value="2-AMINO-3-CARBOXYLMUCONATE-6-SEMIALDEHYDE DECARBOXYLASE"/>
    <property type="match status" value="1"/>
</dbReference>
<evidence type="ECO:0000256" key="2">
    <source>
        <dbReference type="ARBA" id="ARBA00023239"/>
    </source>
</evidence>
<protein>
    <submittedName>
        <fullName evidence="5">SPOSA6832_02518-mRNA-1:cds</fullName>
    </submittedName>
</protein>
<proteinExistence type="inferred from homology"/>
<dbReference type="AlphaFoldDB" id="A0A0D6ELL4"/>
<evidence type="ECO:0000313" key="5">
    <source>
        <dbReference type="EMBL" id="CEQ40869.1"/>
    </source>
</evidence>
<feature type="domain" description="Amidohydrolase-related" evidence="4">
    <location>
        <begin position="133"/>
        <end position="249"/>
    </location>
</feature>
<organism evidence="5 6">
    <name type="scientific">Sporidiobolus salmonicolor</name>
    <name type="common">Yeast-like fungus</name>
    <name type="synonym">Sporobolomyces salmonicolor</name>
    <dbReference type="NCBI Taxonomy" id="5005"/>
    <lineage>
        <taxon>Eukaryota</taxon>
        <taxon>Fungi</taxon>
        <taxon>Dikarya</taxon>
        <taxon>Basidiomycota</taxon>
        <taxon>Pucciniomycotina</taxon>
        <taxon>Microbotryomycetes</taxon>
        <taxon>Sporidiobolales</taxon>
        <taxon>Sporidiobolaceae</taxon>
        <taxon>Sporobolomyces</taxon>
    </lineage>
</organism>
<evidence type="ECO:0000313" key="6">
    <source>
        <dbReference type="Proteomes" id="UP000243876"/>
    </source>
</evidence>
<dbReference type="Gene3D" id="3.20.20.140">
    <property type="entry name" value="Metal-dependent hydrolases"/>
    <property type="match status" value="2"/>
</dbReference>
<gene>
    <name evidence="5" type="primary">SPOSA6832_02518</name>
</gene>
<dbReference type="GO" id="GO:0016831">
    <property type="term" value="F:carboxy-lyase activity"/>
    <property type="evidence" value="ECO:0007669"/>
    <property type="project" value="UniProtKB-KW"/>
</dbReference>
<dbReference type="GO" id="GO:0019748">
    <property type="term" value="P:secondary metabolic process"/>
    <property type="evidence" value="ECO:0007669"/>
    <property type="project" value="TreeGrafter"/>
</dbReference>
<dbReference type="OrthoDB" id="432010at2759"/>
<comment type="similarity">
    <text evidence="3">Belongs to the metallo-dependent hydrolases superfamily.</text>
</comment>
<evidence type="ECO:0000256" key="1">
    <source>
        <dbReference type="ARBA" id="ARBA00022793"/>
    </source>
</evidence>
<dbReference type="GO" id="GO:0016787">
    <property type="term" value="F:hydrolase activity"/>
    <property type="evidence" value="ECO:0007669"/>
    <property type="project" value="InterPro"/>
</dbReference>
<name>A0A0D6ELL4_SPOSA</name>
<keyword evidence="6" id="KW-1185">Reference proteome</keyword>
<dbReference type="Pfam" id="PF04909">
    <property type="entry name" value="Amidohydro_2"/>
    <property type="match status" value="1"/>
</dbReference>
<dbReference type="InterPro" id="IPR032465">
    <property type="entry name" value="ACMSD"/>
</dbReference>
<reference evidence="6" key="1">
    <citation type="submission" date="2015-02" db="EMBL/GenBank/DDBJ databases">
        <authorList>
            <person name="Gon?alves P."/>
        </authorList>
    </citation>
    <scope>NUCLEOTIDE SEQUENCE [LARGE SCALE GENOMIC DNA]</scope>
</reference>
<dbReference type="Proteomes" id="UP000243876">
    <property type="component" value="Unassembled WGS sequence"/>
</dbReference>
<keyword evidence="1 3" id="KW-0210">Decarboxylase</keyword>
<dbReference type="InterPro" id="IPR006680">
    <property type="entry name" value="Amidohydro-rel"/>
</dbReference>
<sequence>MSLNVPPLLISVRYSLNDYQSVSREEAPPYAEHGFVDEPTLRVYFDAPEYDIFWKTMEELNRPVYLHPRLHRGDFYKKRPHLAASAHGFKTQLSSHVLAIATAGVFDRFPKVRFSALRSSLNPLTKSDRLSLTQLQVCIGHMGEGLVADLWRADHKLDRARFPNMAMQKGVLLKDYFRNNIHITSSGHYSTRTMLAAIAELGSDRIMFSIDYPYEPDLANACNWIDNAPISEVDKMKICRGNAIRLLRLDERPFGLNKDTTYEELTDKREGDVFGLGEY</sequence>
<keyword evidence="2 3" id="KW-0456">Lyase</keyword>
<dbReference type="SUPFAM" id="SSF51556">
    <property type="entry name" value="Metallo-dependent hydrolases"/>
    <property type="match status" value="1"/>
</dbReference>